<sequence>MIEDDTFLFGKAEEAIHQPPRLPGVRYRPSEFG</sequence>
<name>A0A5B7JEK4_PORTR</name>
<evidence type="ECO:0000313" key="1">
    <source>
        <dbReference type="EMBL" id="MPC92536.1"/>
    </source>
</evidence>
<dbReference type="AlphaFoldDB" id="A0A5B7JEK4"/>
<gene>
    <name evidence="1" type="ORF">E2C01_087629</name>
</gene>
<organism evidence="1 2">
    <name type="scientific">Portunus trituberculatus</name>
    <name type="common">Swimming crab</name>
    <name type="synonym">Neptunus trituberculatus</name>
    <dbReference type="NCBI Taxonomy" id="210409"/>
    <lineage>
        <taxon>Eukaryota</taxon>
        <taxon>Metazoa</taxon>
        <taxon>Ecdysozoa</taxon>
        <taxon>Arthropoda</taxon>
        <taxon>Crustacea</taxon>
        <taxon>Multicrustacea</taxon>
        <taxon>Malacostraca</taxon>
        <taxon>Eumalacostraca</taxon>
        <taxon>Eucarida</taxon>
        <taxon>Decapoda</taxon>
        <taxon>Pleocyemata</taxon>
        <taxon>Brachyura</taxon>
        <taxon>Eubrachyura</taxon>
        <taxon>Portunoidea</taxon>
        <taxon>Portunidae</taxon>
        <taxon>Portuninae</taxon>
        <taxon>Portunus</taxon>
    </lineage>
</organism>
<comment type="caution">
    <text evidence="1">The sequence shown here is derived from an EMBL/GenBank/DDBJ whole genome shotgun (WGS) entry which is preliminary data.</text>
</comment>
<dbReference type="EMBL" id="VSRR010091613">
    <property type="protein sequence ID" value="MPC92536.1"/>
    <property type="molecule type" value="Genomic_DNA"/>
</dbReference>
<reference evidence="1 2" key="1">
    <citation type="submission" date="2019-05" db="EMBL/GenBank/DDBJ databases">
        <title>Another draft genome of Portunus trituberculatus and its Hox gene families provides insights of decapod evolution.</title>
        <authorList>
            <person name="Jeong J.-H."/>
            <person name="Song I."/>
            <person name="Kim S."/>
            <person name="Choi T."/>
            <person name="Kim D."/>
            <person name="Ryu S."/>
            <person name="Kim W."/>
        </authorList>
    </citation>
    <scope>NUCLEOTIDE SEQUENCE [LARGE SCALE GENOMIC DNA]</scope>
    <source>
        <tissue evidence="1">Muscle</tissue>
    </source>
</reference>
<proteinExistence type="predicted"/>
<protein>
    <submittedName>
        <fullName evidence="1">Uncharacterized protein</fullName>
    </submittedName>
</protein>
<evidence type="ECO:0000313" key="2">
    <source>
        <dbReference type="Proteomes" id="UP000324222"/>
    </source>
</evidence>
<keyword evidence="2" id="KW-1185">Reference proteome</keyword>
<accession>A0A5B7JEK4</accession>
<dbReference type="Proteomes" id="UP000324222">
    <property type="component" value="Unassembled WGS sequence"/>
</dbReference>